<dbReference type="KEGG" id="cfon:HZU75_06275"/>
<proteinExistence type="predicted"/>
<reference evidence="3 4" key="1">
    <citation type="journal article" date="2016" name="Int. J. Syst. Evol. Microbiol.">
        <title>Chitinibacter fontanus sp. nov., isolated from a spring.</title>
        <authorList>
            <person name="Sheu S.Y."/>
            <person name="Li Y.S."/>
            <person name="Young C.C."/>
            <person name="Chen W.M."/>
        </authorList>
    </citation>
    <scope>NUCLEOTIDE SEQUENCE [LARGE SCALE GENOMIC DNA]</scope>
    <source>
        <strain evidence="3 4">STM-7</strain>
    </source>
</reference>
<dbReference type="PROSITE" id="PS00092">
    <property type="entry name" value="N6_MTASE"/>
    <property type="match status" value="1"/>
</dbReference>
<evidence type="ECO:0000313" key="4">
    <source>
        <dbReference type="Proteomes" id="UP000510822"/>
    </source>
</evidence>
<evidence type="ECO:0000313" key="3">
    <source>
        <dbReference type="EMBL" id="QLI81167.1"/>
    </source>
</evidence>
<accession>A0A7D5ZG24</accession>
<name>A0A7D5ZG24_9NEIS</name>
<organism evidence="3 4">
    <name type="scientific">Chitinibacter fontanus</name>
    <dbReference type="NCBI Taxonomy" id="1737446"/>
    <lineage>
        <taxon>Bacteria</taxon>
        <taxon>Pseudomonadati</taxon>
        <taxon>Pseudomonadota</taxon>
        <taxon>Betaproteobacteria</taxon>
        <taxon>Neisseriales</taxon>
        <taxon>Chitinibacteraceae</taxon>
        <taxon>Chitinibacter</taxon>
    </lineage>
</organism>
<dbReference type="GO" id="GO:0052913">
    <property type="term" value="F:16S rRNA (guanine(966)-N(2))-methyltransferase activity"/>
    <property type="evidence" value="ECO:0007669"/>
    <property type="project" value="UniProtKB-EC"/>
</dbReference>
<dbReference type="AlphaFoldDB" id="A0A7D5ZG24"/>
<protein>
    <submittedName>
        <fullName evidence="3">16S rRNA (Guanine(966)-N(2))-methyltransferase RsmD</fullName>
        <ecNumber evidence="3">2.1.1.171</ecNumber>
    </submittedName>
</protein>
<gene>
    <name evidence="3" type="primary">rsmD</name>
    <name evidence="3" type="ORF">HZU75_06275</name>
</gene>
<dbReference type="PANTHER" id="PTHR43542:SF1">
    <property type="entry name" value="METHYLTRANSFERASE"/>
    <property type="match status" value="1"/>
</dbReference>
<keyword evidence="4" id="KW-1185">Reference proteome</keyword>
<dbReference type="PIRSF" id="PIRSF004553">
    <property type="entry name" value="CHP00095"/>
    <property type="match status" value="1"/>
</dbReference>
<dbReference type="CDD" id="cd02440">
    <property type="entry name" value="AdoMet_MTases"/>
    <property type="match status" value="1"/>
</dbReference>
<dbReference type="NCBIfam" id="TIGR00095">
    <property type="entry name" value="16S rRNA (guanine(966)-N(2))-methyltransferase RsmD"/>
    <property type="match status" value="1"/>
</dbReference>
<dbReference type="GO" id="GO:0003676">
    <property type="term" value="F:nucleic acid binding"/>
    <property type="evidence" value="ECO:0007669"/>
    <property type="project" value="InterPro"/>
</dbReference>
<dbReference type="Proteomes" id="UP000510822">
    <property type="component" value="Chromosome"/>
</dbReference>
<dbReference type="InterPro" id="IPR004398">
    <property type="entry name" value="RNA_MeTrfase_RsmD"/>
</dbReference>
<evidence type="ECO:0000256" key="2">
    <source>
        <dbReference type="ARBA" id="ARBA00022679"/>
    </source>
</evidence>
<dbReference type="RefSeq" id="WP_180308297.1">
    <property type="nucleotide sequence ID" value="NZ_CP058952.1"/>
</dbReference>
<dbReference type="EC" id="2.1.1.171" evidence="3"/>
<sequence>MSAQHKNQVRIIGGQYKRRLLKFPDSLALRPTPDRVRETVFNWLGQDLTGQVCLDLFAGSGGLGFEAASRNAKKVVMVEMAKPVHAALKANASLLGASHVEVILSDAERFLARNGQQFDLVLLDPPFATPLLNQVLPQVIPFLADDARVYIECAEWPDLAGWEVLREGKAGTVKYAVICRASVADQQISGQNAE</sequence>
<dbReference type="SUPFAM" id="SSF53335">
    <property type="entry name" value="S-adenosyl-L-methionine-dependent methyltransferases"/>
    <property type="match status" value="1"/>
</dbReference>
<dbReference type="EMBL" id="CP058952">
    <property type="protein sequence ID" value="QLI81167.1"/>
    <property type="molecule type" value="Genomic_DNA"/>
</dbReference>
<evidence type="ECO:0000256" key="1">
    <source>
        <dbReference type="ARBA" id="ARBA00022603"/>
    </source>
</evidence>
<keyword evidence="1 3" id="KW-0489">Methyltransferase</keyword>
<keyword evidence="2 3" id="KW-0808">Transferase</keyword>
<dbReference type="InterPro" id="IPR002052">
    <property type="entry name" value="DNA_methylase_N6_adenine_CS"/>
</dbReference>
<dbReference type="Pfam" id="PF03602">
    <property type="entry name" value="Cons_hypoth95"/>
    <property type="match status" value="1"/>
</dbReference>
<dbReference type="Gene3D" id="3.40.50.150">
    <property type="entry name" value="Vaccinia Virus protein VP39"/>
    <property type="match status" value="1"/>
</dbReference>
<dbReference type="InterPro" id="IPR029063">
    <property type="entry name" value="SAM-dependent_MTases_sf"/>
</dbReference>
<dbReference type="PANTHER" id="PTHR43542">
    <property type="entry name" value="METHYLTRANSFERASE"/>
    <property type="match status" value="1"/>
</dbReference>